<protein>
    <submittedName>
        <fullName evidence="1">Uncharacterized protein</fullName>
    </submittedName>
</protein>
<reference evidence="1" key="1">
    <citation type="journal article" date="2020" name="Stud. Mycol.">
        <title>101 Dothideomycetes genomes: a test case for predicting lifestyles and emergence of pathogens.</title>
        <authorList>
            <person name="Haridas S."/>
            <person name="Albert R."/>
            <person name="Binder M."/>
            <person name="Bloem J."/>
            <person name="Labutti K."/>
            <person name="Salamov A."/>
            <person name="Andreopoulos B."/>
            <person name="Baker S."/>
            <person name="Barry K."/>
            <person name="Bills G."/>
            <person name="Bluhm B."/>
            <person name="Cannon C."/>
            <person name="Castanera R."/>
            <person name="Culley D."/>
            <person name="Daum C."/>
            <person name="Ezra D."/>
            <person name="Gonzalez J."/>
            <person name="Henrissat B."/>
            <person name="Kuo A."/>
            <person name="Liang C."/>
            <person name="Lipzen A."/>
            <person name="Lutzoni F."/>
            <person name="Magnuson J."/>
            <person name="Mondo S."/>
            <person name="Nolan M."/>
            <person name="Ohm R."/>
            <person name="Pangilinan J."/>
            <person name="Park H.-J."/>
            <person name="Ramirez L."/>
            <person name="Alfaro M."/>
            <person name="Sun H."/>
            <person name="Tritt A."/>
            <person name="Yoshinaga Y."/>
            <person name="Zwiers L.-H."/>
            <person name="Turgeon B."/>
            <person name="Goodwin S."/>
            <person name="Spatafora J."/>
            <person name="Crous P."/>
            <person name="Grigoriev I."/>
        </authorList>
    </citation>
    <scope>NUCLEOTIDE SEQUENCE</scope>
    <source>
        <strain evidence="1">CBS 627.86</strain>
    </source>
</reference>
<dbReference type="Proteomes" id="UP000799770">
    <property type="component" value="Unassembled WGS sequence"/>
</dbReference>
<sequence length="94" mass="10556">MLMARMALPPLSFLHFSSNSSIVVDTTTSTSRHCHRYTNTATSTSQHFHRYSNRNNTHVSRPNFLISYLTASQIRSSITTSTACRPRSFQCSAA</sequence>
<evidence type="ECO:0000313" key="2">
    <source>
        <dbReference type="Proteomes" id="UP000799770"/>
    </source>
</evidence>
<gene>
    <name evidence="1" type="ORF">BDV96DRAFT_581847</name>
</gene>
<evidence type="ECO:0000313" key="1">
    <source>
        <dbReference type="EMBL" id="KAF2111805.1"/>
    </source>
</evidence>
<name>A0A6A5YXC6_9PLEO</name>
<keyword evidence="2" id="KW-1185">Reference proteome</keyword>
<dbReference type="AlphaFoldDB" id="A0A6A5YXC6"/>
<accession>A0A6A5YXC6</accession>
<proteinExistence type="predicted"/>
<dbReference type="EMBL" id="ML977333">
    <property type="protein sequence ID" value="KAF2111805.1"/>
    <property type="molecule type" value="Genomic_DNA"/>
</dbReference>
<organism evidence="1 2">
    <name type="scientific">Lophiotrema nucula</name>
    <dbReference type="NCBI Taxonomy" id="690887"/>
    <lineage>
        <taxon>Eukaryota</taxon>
        <taxon>Fungi</taxon>
        <taxon>Dikarya</taxon>
        <taxon>Ascomycota</taxon>
        <taxon>Pezizomycotina</taxon>
        <taxon>Dothideomycetes</taxon>
        <taxon>Pleosporomycetidae</taxon>
        <taxon>Pleosporales</taxon>
        <taxon>Lophiotremataceae</taxon>
        <taxon>Lophiotrema</taxon>
    </lineage>
</organism>